<dbReference type="PANTHER" id="PTHR11360:SF237">
    <property type="entry name" value="MONOCARBOXYLATE TRANSPORTER 12-B-LIKE PROTEIN"/>
    <property type="match status" value="1"/>
</dbReference>
<feature type="transmembrane region" description="Helical" evidence="2">
    <location>
        <begin position="161"/>
        <end position="181"/>
    </location>
</feature>
<dbReference type="GO" id="GO:0008028">
    <property type="term" value="F:monocarboxylic acid transmembrane transporter activity"/>
    <property type="evidence" value="ECO:0007669"/>
    <property type="project" value="TreeGrafter"/>
</dbReference>
<feature type="transmembrane region" description="Helical" evidence="2">
    <location>
        <begin position="301"/>
        <end position="334"/>
    </location>
</feature>
<evidence type="ECO:0000313" key="3">
    <source>
        <dbReference type="EMBL" id="KAF7283224.1"/>
    </source>
</evidence>
<keyword evidence="2" id="KW-0472">Membrane</keyword>
<comment type="caution">
    <text evidence="3">The sequence shown here is derived from an EMBL/GenBank/DDBJ whole genome shotgun (WGS) entry which is preliminary data.</text>
</comment>
<sequence>MDSDQVKQKKPEVYYPDGGYGWVIIGAIILINVSLLTLIPCFGIIFSAEFKEWGITAAETSFLLHLQSSLFCCFGFFTSPLLKIYGMRKIAFCGSCLMSLVSILTGIGQGTVMPATYLATYSYFKKRLTIATSLSVTGASMAPIFMPKVTDILLSHFGRKITILFLFIISLFSLIGCFLLKPVENPHTADEEQRLRSENKGNGKTEDKATKKSQSIWSILFHAFDLHLLQDVPFVLIVFGLGVTFASELNIILMLQFILQELSLFERSETAIAMSVMSISDILGRLVVPMGAHYFDAPPKLMYGVALVVASMARTVLALWSQNATLVFAVIAVVGLTKEKVAGANGINMFFTGAVSLVIGPLIGLVHDKTHSYTYALHSSSLLSLFCVTLWIAEATYEKKRKPIKGQENGV</sequence>
<dbReference type="OrthoDB" id="410267at2759"/>
<evidence type="ECO:0000256" key="2">
    <source>
        <dbReference type="SAM" id="Phobius"/>
    </source>
</evidence>
<feature type="transmembrane region" description="Helical" evidence="2">
    <location>
        <begin position="271"/>
        <end position="295"/>
    </location>
</feature>
<feature type="transmembrane region" description="Helical" evidence="2">
    <location>
        <begin position="60"/>
        <end position="78"/>
    </location>
</feature>
<dbReference type="AlphaFoldDB" id="A0A834ILH2"/>
<gene>
    <name evidence="3" type="ORF">GWI33_001149</name>
</gene>
<dbReference type="InterPro" id="IPR050327">
    <property type="entry name" value="Proton-linked_MCT"/>
</dbReference>
<feature type="transmembrane region" description="Helical" evidence="2">
    <location>
        <begin position="373"/>
        <end position="393"/>
    </location>
</feature>
<proteinExistence type="predicted"/>
<dbReference type="EMBL" id="JAACXV010000127">
    <property type="protein sequence ID" value="KAF7283224.1"/>
    <property type="molecule type" value="Genomic_DNA"/>
</dbReference>
<name>A0A834ILH2_RHYFE</name>
<keyword evidence="2" id="KW-1133">Transmembrane helix</keyword>
<feature type="transmembrane region" description="Helical" evidence="2">
    <location>
        <begin position="90"/>
        <end position="108"/>
    </location>
</feature>
<feature type="transmembrane region" description="Helical" evidence="2">
    <location>
        <begin position="234"/>
        <end position="259"/>
    </location>
</feature>
<keyword evidence="2" id="KW-0812">Transmembrane</keyword>
<feature type="transmembrane region" description="Helical" evidence="2">
    <location>
        <begin position="20"/>
        <end position="48"/>
    </location>
</feature>
<evidence type="ECO:0000313" key="4">
    <source>
        <dbReference type="Proteomes" id="UP000625711"/>
    </source>
</evidence>
<evidence type="ECO:0000256" key="1">
    <source>
        <dbReference type="SAM" id="MobiDB-lite"/>
    </source>
</evidence>
<protein>
    <submittedName>
        <fullName evidence="3">Uncharacterized protein</fullName>
    </submittedName>
</protein>
<feature type="transmembrane region" description="Helical" evidence="2">
    <location>
        <begin position="128"/>
        <end position="149"/>
    </location>
</feature>
<feature type="transmembrane region" description="Helical" evidence="2">
    <location>
        <begin position="346"/>
        <end position="367"/>
    </location>
</feature>
<dbReference type="Pfam" id="PF07690">
    <property type="entry name" value="MFS_1"/>
    <property type="match status" value="1"/>
</dbReference>
<dbReference type="Proteomes" id="UP000625711">
    <property type="component" value="Unassembled WGS sequence"/>
</dbReference>
<dbReference type="InterPro" id="IPR011701">
    <property type="entry name" value="MFS"/>
</dbReference>
<organism evidence="3 4">
    <name type="scientific">Rhynchophorus ferrugineus</name>
    <name type="common">Red palm weevil</name>
    <name type="synonym">Curculio ferrugineus</name>
    <dbReference type="NCBI Taxonomy" id="354439"/>
    <lineage>
        <taxon>Eukaryota</taxon>
        <taxon>Metazoa</taxon>
        <taxon>Ecdysozoa</taxon>
        <taxon>Arthropoda</taxon>
        <taxon>Hexapoda</taxon>
        <taxon>Insecta</taxon>
        <taxon>Pterygota</taxon>
        <taxon>Neoptera</taxon>
        <taxon>Endopterygota</taxon>
        <taxon>Coleoptera</taxon>
        <taxon>Polyphaga</taxon>
        <taxon>Cucujiformia</taxon>
        <taxon>Curculionidae</taxon>
        <taxon>Dryophthorinae</taxon>
        <taxon>Rhynchophorus</taxon>
    </lineage>
</organism>
<accession>A0A834ILH2</accession>
<reference evidence="3" key="1">
    <citation type="submission" date="2020-08" db="EMBL/GenBank/DDBJ databases">
        <title>Genome sequencing and assembly of the red palm weevil Rhynchophorus ferrugineus.</title>
        <authorList>
            <person name="Dias G.B."/>
            <person name="Bergman C.M."/>
            <person name="Manee M."/>
        </authorList>
    </citation>
    <scope>NUCLEOTIDE SEQUENCE</scope>
    <source>
        <strain evidence="3">AA-2017</strain>
        <tissue evidence="3">Whole larva</tissue>
    </source>
</reference>
<feature type="region of interest" description="Disordered" evidence="1">
    <location>
        <begin position="190"/>
        <end position="209"/>
    </location>
</feature>
<dbReference type="InterPro" id="IPR036259">
    <property type="entry name" value="MFS_trans_sf"/>
</dbReference>
<dbReference type="SUPFAM" id="SSF103473">
    <property type="entry name" value="MFS general substrate transporter"/>
    <property type="match status" value="1"/>
</dbReference>
<keyword evidence="4" id="KW-1185">Reference proteome</keyword>
<dbReference type="Gene3D" id="1.20.1250.20">
    <property type="entry name" value="MFS general substrate transporter like domains"/>
    <property type="match status" value="1"/>
</dbReference>
<dbReference type="PANTHER" id="PTHR11360">
    <property type="entry name" value="MONOCARBOXYLATE TRANSPORTER"/>
    <property type="match status" value="1"/>
</dbReference>